<dbReference type="EMBL" id="BAAANJ010000001">
    <property type="protein sequence ID" value="GAA1800770.1"/>
    <property type="molecule type" value="Genomic_DNA"/>
</dbReference>
<evidence type="ECO:0000313" key="1">
    <source>
        <dbReference type="EMBL" id="GAA1800770.1"/>
    </source>
</evidence>
<dbReference type="RefSeq" id="WP_344293225.1">
    <property type="nucleotide sequence ID" value="NZ_BAAANJ010000001.1"/>
</dbReference>
<dbReference type="PANTHER" id="PTHR35868:SF3">
    <property type="entry name" value="DUF2804 DOMAIN-CONTAINING PROTEIN"/>
    <property type="match status" value="1"/>
</dbReference>
<dbReference type="Pfam" id="PF10974">
    <property type="entry name" value="DUF2804"/>
    <property type="match status" value="1"/>
</dbReference>
<proteinExistence type="predicted"/>
<dbReference type="Proteomes" id="UP001500002">
    <property type="component" value="Unassembled WGS sequence"/>
</dbReference>
<comment type="caution">
    <text evidence="1">The sequence shown here is derived from an EMBL/GenBank/DDBJ whole genome shotgun (WGS) entry which is preliminary data.</text>
</comment>
<name>A0ABN2LVT1_9MICO</name>
<protein>
    <submittedName>
        <fullName evidence="1">DUF2804 domain-containing protein</fullName>
    </submittedName>
</protein>
<reference evidence="1 2" key="1">
    <citation type="journal article" date="2019" name="Int. J. Syst. Evol. Microbiol.">
        <title>The Global Catalogue of Microorganisms (GCM) 10K type strain sequencing project: providing services to taxonomists for standard genome sequencing and annotation.</title>
        <authorList>
            <consortium name="The Broad Institute Genomics Platform"/>
            <consortium name="The Broad Institute Genome Sequencing Center for Infectious Disease"/>
            <person name="Wu L."/>
            <person name="Ma J."/>
        </authorList>
    </citation>
    <scope>NUCLEOTIDE SEQUENCE [LARGE SCALE GENOMIC DNA]</scope>
    <source>
        <strain evidence="1 2">JCM 14322</strain>
    </source>
</reference>
<evidence type="ECO:0000313" key="2">
    <source>
        <dbReference type="Proteomes" id="UP001500002"/>
    </source>
</evidence>
<organism evidence="1 2">
    <name type="scientific">Agromyces neolithicus</name>
    <dbReference type="NCBI Taxonomy" id="269420"/>
    <lineage>
        <taxon>Bacteria</taxon>
        <taxon>Bacillati</taxon>
        <taxon>Actinomycetota</taxon>
        <taxon>Actinomycetes</taxon>
        <taxon>Micrococcales</taxon>
        <taxon>Microbacteriaceae</taxon>
        <taxon>Agromyces</taxon>
    </lineage>
</organism>
<accession>A0ABN2LVT1</accession>
<dbReference type="PANTHER" id="PTHR35868">
    <property type="entry name" value="DUF2804 DOMAIN-CONTAINING PROTEIN-RELATED"/>
    <property type="match status" value="1"/>
</dbReference>
<dbReference type="InterPro" id="IPR021243">
    <property type="entry name" value="DUF2804"/>
</dbReference>
<keyword evidence="2" id="KW-1185">Reference proteome</keyword>
<gene>
    <name evidence="1" type="ORF">GCM10009749_06040</name>
</gene>
<sequence length="342" mass="37652">MNDAAARLTHEREITVPVALTRPDGTLNPDAVGWTRTPLHDTSGIGHGRTGRLRNKRWEYWAITTPEVIAAVTVAMLDYATLSQVWVLDRRTLAEVDLGAITPLSRGVSLPGSLGDGPATASVPGIETVIAEEIGGTRIRATTARAQVDVLAERPDGHEAMGVVVPWNDRRFQYTVKDVARPAVGTITIDGVVHQLPAGESWATLDHGRGRWPYRMNWHWGAGSGREHGRTIGLQLGGLWTDGTGSTENALTLDGRVHKLGGELEWRFDDADWLRTWSITGDRVDLRFEPFHDRFSKTALGVIHSETHQCFGTYRGVVTADSGEVITVEALTGWAEYVRQRW</sequence>